<dbReference type="GO" id="GO:0003755">
    <property type="term" value="F:peptidyl-prolyl cis-trans isomerase activity"/>
    <property type="evidence" value="ECO:0007669"/>
    <property type="project" value="UniProtKB-UniRule"/>
</dbReference>
<accession>A0A835IHE9</accession>
<feature type="compositionally biased region" description="Basic and acidic residues" evidence="5">
    <location>
        <begin position="176"/>
        <end position="193"/>
    </location>
</feature>
<dbReference type="AlphaFoldDB" id="A0A835IHE9"/>
<evidence type="ECO:0000256" key="3">
    <source>
        <dbReference type="ARBA" id="ARBA00023242"/>
    </source>
</evidence>
<organism evidence="7 8">
    <name type="scientific">Coptis chinensis</name>
    <dbReference type="NCBI Taxonomy" id="261450"/>
    <lineage>
        <taxon>Eukaryota</taxon>
        <taxon>Viridiplantae</taxon>
        <taxon>Streptophyta</taxon>
        <taxon>Embryophyta</taxon>
        <taxon>Tracheophyta</taxon>
        <taxon>Spermatophyta</taxon>
        <taxon>Magnoliopsida</taxon>
        <taxon>Ranunculales</taxon>
        <taxon>Ranunculaceae</taxon>
        <taxon>Coptidoideae</taxon>
        <taxon>Coptis</taxon>
    </lineage>
</organism>
<comment type="similarity">
    <text evidence="4">Belongs to the cyclophilin-type PPIase family.</text>
</comment>
<dbReference type="EMBL" id="JADFTS010000003">
    <property type="protein sequence ID" value="KAF9617219.1"/>
    <property type="molecule type" value="Genomic_DNA"/>
</dbReference>
<dbReference type="InterPro" id="IPR002130">
    <property type="entry name" value="Cyclophilin-type_PPIase_dom"/>
</dbReference>
<gene>
    <name evidence="7" type="ORF">IFM89_035101</name>
</gene>
<comment type="subcellular location">
    <subcellularLocation>
        <location evidence="1">Nucleus</location>
    </subcellularLocation>
</comment>
<dbReference type="Pfam" id="PF00160">
    <property type="entry name" value="Pro_isomerase"/>
    <property type="match status" value="1"/>
</dbReference>
<keyword evidence="3" id="KW-0539">Nucleus</keyword>
<comment type="function">
    <text evidence="4">PPIases accelerate the folding of proteins. It catalyzes the cis-trans isomerization of proline imidic peptide bonds in oligopeptides.</text>
</comment>
<evidence type="ECO:0000256" key="5">
    <source>
        <dbReference type="SAM" id="MobiDB-lite"/>
    </source>
</evidence>
<dbReference type="InterPro" id="IPR035542">
    <property type="entry name" value="CRIP"/>
</dbReference>
<keyword evidence="4" id="KW-0697">Rotamase</keyword>
<dbReference type="PANTHER" id="PTHR45843:SF1">
    <property type="entry name" value="PEPTIDYL-PROLYL CIS-TRANS ISOMERASE-LIKE 4"/>
    <property type="match status" value="1"/>
</dbReference>
<dbReference type="GO" id="GO:0005634">
    <property type="term" value="C:nucleus"/>
    <property type="evidence" value="ECO:0007669"/>
    <property type="project" value="UniProtKB-SubCell"/>
</dbReference>
<comment type="catalytic activity">
    <reaction evidence="4">
        <text>[protein]-peptidylproline (omega=180) = [protein]-peptidylproline (omega=0)</text>
        <dbReference type="Rhea" id="RHEA:16237"/>
        <dbReference type="Rhea" id="RHEA-COMP:10747"/>
        <dbReference type="Rhea" id="RHEA-COMP:10748"/>
        <dbReference type="ChEBI" id="CHEBI:83833"/>
        <dbReference type="ChEBI" id="CHEBI:83834"/>
        <dbReference type="EC" id="5.2.1.8"/>
    </reaction>
</comment>
<evidence type="ECO:0000313" key="8">
    <source>
        <dbReference type="Proteomes" id="UP000631114"/>
    </source>
</evidence>
<keyword evidence="2" id="KW-0694">RNA-binding</keyword>
<dbReference type="Gene3D" id="2.40.100.10">
    <property type="entry name" value="Cyclophilin-like"/>
    <property type="match status" value="2"/>
</dbReference>
<sequence length="193" mass="22113">MSVLIETSLGKIAIDLFTDECPITTKNFLKHCKMKYPTGKGTGGDSIYKFLYGDQSRFFDNEIHQKLKHSKRGAVAMASAGKNLNASQFYITLRDNLDYLDGKHTVFGEVAEDEENILKAINEAYVDDKGRPFKNIRIKHTHINKRSKSHSDGSDKLTIDTENKGKNMAPARKVRNHDYCFHRRHQDDKHGRR</sequence>
<keyword evidence="8" id="KW-1185">Reference proteome</keyword>
<dbReference type="GO" id="GO:0003723">
    <property type="term" value="F:RNA binding"/>
    <property type="evidence" value="ECO:0007669"/>
    <property type="project" value="UniProtKB-KW"/>
</dbReference>
<evidence type="ECO:0000256" key="4">
    <source>
        <dbReference type="RuleBase" id="RU363019"/>
    </source>
</evidence>
<dbReference type="SUPFAM" id="SSF50891">
    <property type="entry name" value="Cyclophilin-like"/>
    <property type="match status" value="1"/>
</dbReference>
<feature type="domain" description="PPIase cyclophilin-type" evidence="6">
    <location>
        <begin position="6"/>
        <end position="143"/>
    </location>
</feature>
<feature type="region of interest" description="Disordered" evidence="5">
    <location>
        <begin position="140"/>
        <end position="193"/>
    </location>
</feature>
<name>A0A835IHE9_9MAGN</name>
<dbReference type="PANTHER" id="PTHR45843">
    <property type="entry name" value="PEPTIDYL-PROLYL CIS-TRANS ISOMERASE-LIKE 4"/>
    <property type="match status" value="1"/>
</dbReference>
<proteinExistence type="inferred from homology"/>
<reference evidence="7 8" key="1">
    <citation type="submission" date="2020-10" db="EMBL/GenBank/DDBJ databases">
        <title>The Coptis chinensis genome and diversification of protoberbering-type alkaloids.</title>
        <authorList>
            <person name="Wang B."/>
            <person name="Shu S."/>
            <person name="Song C."/>
            <person name="Liu Y."/>
        </authorList>
    </citation>
    <scope>NUCLEOTIDE SEQUENCE [LARGE SCALE GENOMIC DNA]</scope>
    <source>
        <strain evidence="7">HL-2020</strain>
        <tissue evidence="7">Leaf</tissue>
    </source>
</reference>
<evidence type="ECO:0000313" key="7">
    <source>
        <dbReference type="EMBL" id="KAF9617219.1"/>
    </source>
</evidence>
<dbReference type="Proteomes" id="UP000631114">
    <property type="component" value="Unassembled WGS sequence"/>
</dbReference>
<evidence type="ECO:0000259" key="6">
    <source>
        <dbReference type="PROSITE" id="PS50072"/>
    </source>
</evidence>
<keyword evidence="4" id="KW-0413">Isomerase</keyword>
<dbReference type="EC" id="5.2.1.8" evidence="4"/>
<evidence type="ECO:0000256" key="2">
    <source>
        <dbReference type="ARBA" id="ARBA00022884"/>
    </source>
</evidence>
<dbReference type="InterPro" id="IPR029000">
    <property type="entry name" value="Cyclophilin-like_dom_sf"/>
</dbReference>
<dbReference type="PRINTS" id="PR00153">
    <property type="entry name" value="CSAPPISMRASE"/>
</dbReference>
<protein>
    <recommendedName>
        <fullName evidence="4">Peptidyl-prolyl cis-trans isomerase</fullName>
        <shortName evidence="4">PPIase</shortName>
        <ecNumber evidence="4">5.2.1.8</ecNumber>
    </recommendedName>
</protein>
<evidence type="ECO:0000256" key="1">
    <source>
        <dbReference type="ARBA" id="ARBA00004123"/>
    </source>
</evidence>
<dbReference type="OrthoDB" id="2083at2759"/>
<feature type="compositionally biased region" description="Basic and acidic residues" evidence="5">
    <location>
        <begin position="149"/>
        <end position="165"/>
    </location>
</feature>
<dbReference type="PROSITE" id="PS50072">
    <property type="entry name" value="CSA_PPIASE_2"/>
    <property type="match status" value="1"/>
</dbReference>
<comment type="caution">
    <text evidence="7">The sequence shown here is derived from an EMBL/GenBank/DDBJ whole genome shotgun (WGS) entry which is preliminary data.</text>
</comment>